<organism evidence="1 2">
    <name type="scientific">Ilyomonas limi</name>
    <dbReference type="NCBI Taxonomy" id="2575867"/>
    <lineage>
        <taxon>Bacteria</taxon>
        <taxon>Pseudomonadati</taxon>
        <taxon>Bacteroidota</taxon>
        <taxon>Chitinophagia</taxon>
        <taxon>Chitinophagales</taxon>
        <taxon>Chitinophagaceae</taxon>
        <taxon>Ilyomonas</taxon>
    </lineage>
</organism>
<dbReference type="RefSeq" id="WP_137262654.1">
    <property type="nucleotide sequence ID" value="NZ_SZQL01000012.1"/>
</dbReference>
<keyword evidence="2" id="KW-1185">Reference proteome</keyword>
<name>A0A4U3KZH1_9BACT</name>
<reference evidence="1 2" key="1">
    <citation type="submission" date="2019-05" db="EMBL/GenBank/DDBJ databases">
        <title>Panacibacter sp. strain 17mud1-8 Genome sequencing and assembly.</title>
        <authorList>
            <person name="Chhetri G."/>
        </authorList>
    </citation>
    <scope>NUCLEOTIDE SEQUENCE [LARGE SCALE GENOMIC DNA]</scope>
    <source>
        <strain evidence="1 2">17mud1-8</strain>
    </source>
</reference>
<proteinExistence type="predicted"/>
<dbReference type="Proteomes" id="UP000305848">
    <property type="component" value="Unassembled WGS sequence"/>
</dbReference>
<dbReference type="AlphaFoldDB" id="A0A4U3KZH1"/>
<dbReference type="EMBL" id="SZQL01000012">
    <property type="protein sequence ID" value="TKK67224.1"/>
    <property type="molecule type" value="Genomic_DNA"/>
</dbReference>
<protein>
    <submittedName>
        <fullName evidence="1">Uncharacterized protein</fullName>
    </submittedName>
</protein>
<gene>
    <name evidence="1" type="ORF">FC093_15180</name>
</gene>
<dbReference type="OrthoDB" id="674301at2"/>
<evidence type="ECO:0000313" key="1">
    <source>
        <dbReference type="EMBL" id="TKK67224.1"/>
    </source>
</evidence>
<evidence type="ECO:0000313" key="2">
    <source>
        <dbReference type="Proteomes" id="UP000305848"/>
    </source>
</evidence>
<sequence length="111" mass="12716">MKKYQVIISFEITEEFMQLVPPHRTYIGYLINKCIVDCYLVSMESQSIWITFSALSKEEIENTCENLHCILSGLIPLKNCLFTTGNYTGCHQCNLTDFSLSILFYPNSLSA</sequence>
<comment type="caution">
    <text evidence="1">The sequence shown here is derived from an EMBL/GenBank/DDBJ whole genome shotgun (WGS) entry which is preliminary data.</text>
</comment>
<accession>A0A4U3KZH1</accession>